<keyword evidence="2 8" id="KW-0645">Protease</keyword>
<dbReference type="InterPro" id="IPR007422">
    <property type="entry name" value="Peptidase_Prp"/>
</dbReference>
<reference evidence="7 9" key="1">
    <citation type="submission" date="2023-01" db="EMBL/GenBank/DDBJ databases">
        <title>Genome-based reclassification of Anoxybacillus geothermalis as a later heterotypic synonym of Anoxybacillus rupiensis.</title>
        <authorList>
            <person name="Inan Bektas K."/>
            <person name="Canakci S."/>
            <person name="Belduz A.A."/>
            <person name="Guler H.H."/>
        </authorList>
    </citation>
    <scope>NUCLEOTIDE SEQUENCE [LARGE SCALE GENOMIC DNA]</scope>
    <source>
        <strain evidence="7 9">DSM 17127</strain>
    </source>
</reference>
<dbReference type="SUPFAM" id="SSF118010">
    <property type="entry name" value="TM1457-like"/>
    <property type="match status" value="1"/>
</dbReference>
<comment type="similarity">
    <text evidence="5">Belongs to the Prp family.</text>
</comment>
<gene>
    <name evidence="8" type="ORF">P9850_03870</name>
    <name evidence="7" type="ORF">PNH38_02745</name>
</gene>
<dbReference type="Gene3D" id="3.30.70.1490">
    <property type="entry name" value="Cysteine protease Prp"/>
    <property type="match status" value="1"/>
</dbReference>
<dbReference type="Proteomes" id="UP001339962">
    <property type="component" value="Unassembled WGS sequence"/>
</dbReference>
<name>A0ABD5ITC6_9BACL</name>
<keyword evidence="1" id="KW-0690">Ribosome biogenesis</keyword>
<protein>
    <recommendedName>
        <fullName evidence="6">Ribosomal processing cysteine protease Prp</fullName>
    </recommendedName>
</protein>
<dbReference type="EMBL" id="JAQOTG010000001">
    <property type="protein sequence ID" value="MDE8562798.1"/>
    <property type="molecule type" value="Genomic_DNA"/>
</dbReference>
<dbReference type="Pfam" id="PF04327">
    <property type="entry name" value="Peptidase_Prp"/>
    <property type="match status" value="1"/>
</dbReference>
<dbReference type="PANTHER" id="PTHR39178">
    <property type="entry name" value="HYPOTHETICAL RIBOSOME-ASSOCIATED PROTEIN"/>
    <property type="match status" value="1"/>
</dbReference>
<keyword evidence="9" id="KW-1185">Reference proteome</keyword>
<dbReference type="InterPro" id="IPR036764">
    <property type="entry name" value="Peptidase_Prp_sf"/>
</dbReference>
<evidence type="ECO:0000313" key="10">
    <source>
        <dbReference type="Proteomes" id="UP001339962"/>
    </source>
</evidence>
<dbReference type="RefSeq" id="WP_044742904.1">
    <property type="nucleotide sequence ID" value="NZ_JACIDF010000003.1"/>
</dbReference>
<evidence type="ECO:0000256" key="6">
    <source>
        <dbReference type="ARBA" id="ARBA00044538"/>
    </source>
</evidence>
<evidence type="ECO:0000256" key="1">
    <source>
        <dbReference type="ARBA" id="ARBA00022517"/>
    </source>
</evidence>
<sequence>MIHVEIERTDEGNIKSFTMSGHAHFAKRGQDIVCAGASAVSIGAINAIEALTKIKPHITQGDKGGYLRCELPDIEDVRVAANVQLLLEAMLVSLQTIERDYGKYIRVVDKHRR</sequence>
<organism evidence="8 10">
    <name type="scientific">Anoxybacteroides rupiense</name>
    <dbReference type="NCBI Taxonomy" id="311460"/>
    <lineage>
        <taxon>Bacteria</taxon>
        <taxon>Bacillati</taxon>
        <taxon>Bacillota</taxon>
        <taxon>Bacilli</taxon>
        <taxon>Bacillales</taxon>
        <taxon>Anoxybacillaceae</taxon>
        <taxon>Anoxybacteroides</taxon>
    </lineage>
</organism>
<evidence type="ECO:0000256" key="2">
    <source>
        <dbReference type="ARBA" id="ARBA00022670"/>
    </source>
</evidence>
<evidence type="ECO:0000313" key="8">
    <source>
        <dbReference type="EMBL" id="MED5051010.1"/>
    </source>
</evidence>
<evidence type="ECO:0000313" key="7">
    <source>
        <dbReference type="EMBL" id="MDE8562798.1"/>
    </source>
</evidence>
<dbReference type="EMBL" id="JARTLI010000004">
    <property type="protein sequence ID" value="MED5051010.1"/>
    <property type="molecule type" value="Genomic_DNA"/>
</dbReference>
<dbReference type="GO" id="GO:0008234">
    <property type="term" value="F:cysteine-type peptidase activity"/>
    <property type="evidence" value="ECO:0007669"/>
    <property type="project" value="UniProtKB-KW"/>
</dbReference>
<dbReference type="GO" id="GO:0006508">
    <property type="term" value="P:proteolysis"/>
    <property type="evidence" value="ECO:0007669"/>
    <property type="project" value="UniProtKB-KW"/>
</dbReference>
<comment type="caution">
    <text evidence="8">The sequence shown here is derived from an EMBL/GenBank/DDBJ whole genome shotgun (WGS) entry which is preliminary data.</text>
</comment>
<proteinExistence type="inferred from homology"/>
<keyword evidence="4" id="KW-0788">Thiol protease</keyword>
<keyword evidence="3" id="KW-0378">Hydrolase</keyword>
<dbReference type="CDD" id="cd16332">
    <property type="entry name" value="Prp-like"/>
    <property type="match status" value="1"/>
</dbReference>
<evidence type="ECO:0000256" key="3">
    <source>
        <dbReference type="ARBA" id="ARBA00022801"/>
    </source>
</evidence>
<accession>A0ABD5ITC6</accession>
<evidence type="ECO:0000313" key="9">
    <source>
        <dbReference type="Proteomes" id="UP001213979"/>
    </source>
</evidence>
<reference evidence="8 10" key="2">
    <citation type="submission" date="2023-03" db="EMBL/GenBank/DDBJ databases">
        <title>Bacillus Genome Sequencing.</title>
        <authorList>
            <person name="Dunlap C."/>
        </authorList>
    </citation>
    <scope>NUCLEOTIDE SEQUENCE [LARGE SCALE GENOMIC DNA]</scope>
    <source>
        <strain evidence="8 10">NRS-38</strain>
    </source>
</reference>
<dbReference type="AlphaFoldDB" id="A0ABD5ITC6"/>
<dbReference type="NCBIfam" id="NF011126">
    <property type="entry name" value="PRK14553.1-6"/>
    <property type="match status" value="1"/>
</dbReference>
<evidence type="ECO:0000256" key="4">
    <source>
        <dbReference type="ARBA" id="ARBA00022807"/>
    </source>
</evidence>
<dbReference type="GO" id="GO:0042254">
    <property type="term" value="P:ribosome biogenesis"/>
    <property type="evidence" value="ECO:0007669"/>
    <property type="project" value="UniProtKB-KW"/>
</dbReference>
<evidence type="ECO:0000256" key="5">
    <source>
        <dbReference type="ARBA" id="ARBA00044503"/>
    </source>
</evidence>
<dbReference type="Proteomes" id="UP001213979">
    <property type="component" value="Unassembled WGS sequence"/>
</dbReference>
<dbReference type="PANTHER" id="PTHR39178:SF1">
    <property type="entry name" value="RIBOSOMAL-PROCESSING CYSTEINE PROTEASE PRP"/>
    <property type="match status" value="1"/>
</dbReference>